<evidence type="ECO:0000313" key="2">
    <source>
        <dbReference type="EMBL" id="AEZ50529.1"/>
    </source>
</evidence>
<evidence type="ECO:0000313" key="3">
    <source>
        <dbReference type="Proteomes" id="UP000006298"/>
    </source>
</evidence>
<protein>
    <submittedName>
        <fullName evidence="2">Putative baseplate J family protein</fullName>
    </submittedName>
</protein>
<dbReference type="GeneID" id="14011601"/>
<dbReference type="InterPro" id="IPR058530">
    <property type="entry name" value="Baseplate_J-like_C"/>
</dbReference>
<dbReference type="PANTHER" id="PTHR37829:SF3">
    <property type="entry name" value="PROTEIN JAYE-RELATED"/>
    <property type="match status" value="1"/>
</dbReference>
<dbReference type="EMBL" id="JN712910">
    <property type="protein sequence ID" value="AEZ50529.1"/>
    <property type="molecule type" value="Genomic_DNA"/>
</dbReference>
<organism evidence="2 3">
    <name type="scientific">Bacillus phage BCD7</name>
    <dbReference type="NCBI Taxonomy" id="1136534"/>
    <lineage>
        <taxon>Viruses</taxon>
        <taxon>Duplodnaviria</taxon>
        <taxon>Heunggongvirae</taxon>
        <taxon>Uroviricota</taxon>
        <taxon>Caudoviricetes</taxon>
        <taxon>Becedseptimavirus</taxon>
        <taxon>Becedseptimavirus BCD7</taxon>
    </lineage>
</organism>
<name>J9PV89_9CAUD</name>
<feature type="domain" description="Baseplate J-like C-terminal" evidence="1">
    <location>
        <begin position="385"/>
        <end position="467"/>
    </location>
</feature>
<reference evidence="2 3" key="1">
    <citation type="submission" date="2011-09" db="EMBL/GenBank/DDBJ databases">
        <title>Complete Genome Sequence of Bacillus cereus Bacteriophage BCD7.</title>
        <authorList>
            <person name="Lee J.-H."/>
            <person name="Shin H."/>
            <person name="Son B."/>
            <person name="Ryu S."/>
        </authorList>
    </citation>
    <scope>NUCLEOTIDE SEQUENCE [LARGE SCALE GENOMIC DNA]</scope>
</reference>
<dbReference type="Pfam" id="PF26079">
    <property type="entry name" value="Baseplate_J_C"/>
    <property type="match status" value="1"/>
</dbReference>
<dbReference type="KEGG" id="vg:14011601"/>
<dbReference type="Proteomes" id="UP000006298">
    <property type="component" value="Segment"/>
</dbReference>
<proteinExistence type="predicted"/>
<evidence type="ECO:0000259" key="1">
    <source>
        <dbReference type="Pfam" id="PF26079"/>
    </source>
</evidence>
<sequence>MSEVKQLPIDYVTKDYEGFFQMMKGMIPSLTPEWTDMSESDQGIVILQALSYGLHVLGYYQDKGVNENFLHTATTKRAILLGCKFLGYEPKKQSASVVTLKFTKEAFRKDQYVVVPQRAKVSTNPDLGEPIIFEIDAPLVLPEGVMEGTVTATQGESEIRELVGKGTNQPDQRYRLESAEVLEDTLLVVTNENGKDYTWKLVDNLLESQQTDRHFMTEIDEDNYTTIIFGSGVAGMKPPLDVNIFASYRHGGGNKGNLAPGKINFLYDTSISSIQSVTNEEEAVGGEDSETVEHAREVAPKYNRTLGKAVTVQDHADIAETISGVSRAICKETFDKDNNVNLYIATDEYTPAPQALIDKVAEELNRVRVVNSKLNVYTCMYKEFDMSLKIFLHDGFVASDVKEELQAELLTYLHPRNFELGETIYLSKVIQRTFFVPGIRNVVISSPTGDIASAFNELPKLRNVNITVEGGIQGVQ</sequence>
<dbReference type="PANTHER" id="PTHR37829">
    <property type="entry name" value="PHAGE-LIKE ELEMENT PBSX PROTEIN XKDT"/>
    <property type="match status" value="1"/>
</dbReference>
<keyword evidence="3" id="KW-1185">Reference proteome</keyword>
<accession>J9PV89</accession>
<dbReference type="OrthoDB" id="668at10239"/>
<dbReference type="RefSeq" id="YP_007005933.1">
    <property type="nucleotide sequence ID" value="NC_019515.1"/>
</dbReference>
<dbReference type="InterPro" id="IPR052399">
    <property type="entry name" value="Phage_Baseplate_Assmbl_Protein"/>
</dbReference>
<gene>
    <name evidence="2" type="ORF">BCD7_0082</name>
</gene>